<dbReference type="Proteomes" id="UP001501536">
    <property type="component" value="Unassembled WGS sequence"/>
</dbReference>
<dbReference type="InterPro" id="IPR023393">
    <property type="entry name" value="START-like_dom_sf"/>
</dbReference>
<dbReference type="EMBL" id="BAABCJ010000006">
    <property type="protein sequence ID" value="GAA3709521.1"/>
    <property type="molecule type" value="Genomic_DNA"/>
</dbReference>
<dbReference type="Gene3D" id="3.30.530.20">
    <property type="match status" value="1"/>
</dbReference>
<dbReference type="SUPFAM" id="SSF55961">
    <property type="entry name" value="Bet v1-like"/>
    <property type="match status" value="1"/>
</dbReference>
<proteinExistence type="predicted"/>
<dbReference type="RefSeq" id="WP_344884935.1">
    <property type="nucleotide sequence ID" value="NZ_BAABCJ010000006.1"/>
</dbReference>
<accession>A0ABP7DXZ4</accession>
<gene>
    <name evidence="1" type="ORF">GCM10022377_23980</name>
</gene>
<comment type="caution">
    <text evidence="1">The sequence shown here is derived from an EMBL/GenBank/DDBJ whole genome shotgun (WGS) entry which is preliminary data.</text>
</comment>
<evidence type="ECO:0000313" key="2">
    <source>
        <dbReference type="Proteomes" id="UP001501536"/>
    </source>
</evidence>
<organism evidence="1 2">
    <name type="scientific">Zhihengliuella alba</name>
    <dbReference type="NCBI Taxonomy" id="547018"/>
    <lineage>
        <taxon>Bacteria</taxon>
        <taxon>Bacillati</taxon>
        <taxon>Actinomycetota</taxon>
        <taxon>Actinomycetes</taxon>
        <taxon>Micrococcales</taxon>
        <taxon>Micrococcaceae</taxon>
        <taxon>Zhihengliuella</taxon>
    </lineage>
</organism>
<name>A0ABP7DXZ4_9MICC</name>
<sequence length="144" mass="15696">MESITALEDEVLIHLPQWRVWDLLTDWVSAPLWMPGVDSMLAVGPAVPGQTLRYRSADHERELTVATVEPGSALTLAAGSDGADVRVEYGYLLVAEGDRTRLRLRVGIRLDHAAADGADELREALAEAESGQLEAFRAYAEKAP</sequence>
<dbReference type="Pfam" id="PF10604">
    <property type="entry name" value="Polyketide_cyc2"/>
    <property type="match status" value="1"/>
</dbReference>
<dbReference type="InterPro" id="IPR019587">
    <property type="entry name" value="Polyketide_cyclase/dehydratase"/>
</dbReference>
<keyword evidence="2" id="KW-1185">Reference proteome</keyword>
<reference evidence="2" key="1">
    <citation type="journal article" date="2019" name="Int. J. Syst. Evol. Microbiol.">
        <title>The Global Catalogue of Microorganisms (GCM) 10K type strain sequencing project: providing services to taxonomists for standard genome sequencing and annotation.</title>
        <authorList>
            <consortium name="The Broad Institute Genomics Platform"/>
            <consortium name="The Broad Institute Genome Sequencing Center for Infectious Disease"/>
            <person name="Wu L."/>
            <person name="Ma J."/>
        </authorList>
    </citation>
    <scope>NUCLEOTIDE SEQUENCE [LARGE SCALE GENOMIC DNA]</scope>
    <source>
        <strain evidence="2">JCM 16961</strain>
    </source>
</reference>
<evidence type="ECO:0000313" key="1">
    <source>
        <dbReference type="EMBL" id="GAA3709521.1"/>
    </source>
</evidence>
<evidence type="ECO:0008006" key="3">
    <source>
        <dbReference type="Google" id="ProtNLM"/>
    </source>
</evidence>
<protein>
    <recommendedName>
        <fullName evidence="3">SRPBCC family protein</fullName>
    </recommendedName>
</protein>